<dbReference type="SUPFAM" id="SSF53850">
    <property type="entry name" value="Periplasmic binding protein-like II"/>
    <property type="match status" value="1"/>
</dbReference>
<keyword evidence="7" id="KW-1185">Reference proteome</keyword>
<dbReference type="RefSeq" id="WP_109679539.1">
    <property type="nucleotide sequence ID" value="NZ_QFFI01000026.1"/>
</dbReference>
<dbReference type="GO" id="GO:0003700">
    <property type="term" value="F:DNA-binding transcription factor activity"/>
    <property type="evidence" value="ECO:0007669"/>
    <property type="project" value="InterPro"/>
</dbReference>
<dbReference type="GO" id="GO:0006351">
    <property type="term" value="P:DNA-templated transcription"/>
    <property type="evidence" value="ECO:0007669"/>
    <property type="project" value="TreeGrafter"/>
</dbReference>
<evidence type="ECO:0000256" key="3">
    <source>
        <dbReference type="ARBA" id="ARBA00023125"/>
    </source>
</evidence>
<sequence>MRRLPPLHSLRAFEVAARHLSFVAAAEELHVTPTAISHQIKALEDYLGKPLFRRRPRPMTLTEAGERLYPVLRDGFGQFAAALDEIHDPATIQRLKITTTTAFASRWLVPRLESFRAEAEHIDLEVHASEMPVDLHAGEADIAIRYGATPGGDLRWHELFRDRYVPVCHQALVADAELPLRPSELAARPLIHFEWKRPTRLTPTWERWFGESPAADSGDGLHKPLGRKLAFSEESHAIEAALAGQGIALLSDVLVAGELKSGTLVQVHPFALEGFTFHAVHLPHSAKADVIDDFIEWAKGQHGAARDTATRSI</sequence>
<keyword evidence="2" id="KW-0805">Transcription regulation</keyword>
<keyword evidence="4" id="KW-0804">Transcription</keyword>
<dbReference type="Proteomes" id="UP000245474">
    <property type="component" value="Unassembled WGS sequence"/>
</dbReference>
<feature type="domain" description="HTH lysR-type" evidence="5">
    <location>
        <begin position="5"/>
        <end position="62"/>
    </location>
</feature>
<dbReference type="CDD" id="cd08432">
    <property type="entry name" value="PBP2_GcdR_TrpI_HvrB_AmpR_like"/>
    <property type="match status" value="1"/>
</dbReference>
<dbReference type="InterPro" id="IPR036390">
    <property type="entry name" value="WH_DNA-bd_sf"/>
</dbReference>
<dbReference type="Gene3D" id="1.10.10.10">
    <property type="entry name" value="Winged helix-like DNA-binding domain superfamily/Winged helix DNA-binding domain"/>
    <property type="match status" value="1"/>
</dbReference>
<dbReference type="InterPro" id="IPR005119">
    <property type="entry name" value="LysR_subst-bd"/>
</dbReference>
<dbReference type="Pfam" id="PF03466">
    <property type="entry name" value="LysR_substrate"/>
    <property type="match status" value="1"/>
</dbReference>
<dbReference type="InterPro" id="IPR036388">
    <property type="entry name" value="WH-like_DNA-bd_sf"/>
</dbReference>
<dbReference type="PROSITE" id="PS50931">
    <property type="entry name" value="HTH_LYSR"/>
    <property type="match status" value="1"/>
</dbReference>
<dbReference type="PANTHER" id="PTHR30537">
    <property type="entry name" value="HTH-TYPE TRANSCRIPTIONAL REGULATOR"/>
    <property type="match status" value="1"/>
</dbReference>
<dbReference type="AlphaFoldDB" id="A0A2U2MYC7"/>
<proteinExistence type="inferred from homology"/>
<keyword evidence="3" id="KW-0238">DNA-binding</keyword>
<dbReference type="InterPro" id="IPR000847">
    <property type="entry name" value="LysR_HTH_N"/>
</dbReference>
<evidence type="ECO:0000256" key="2">
    <source>
        <dbReference type="ARBA" id="ARBA00023015"/>
    </source>
</evidence>
<evidence type="ECO:0000313" key="6">
    <source>
        <dbReference type="EMBL" id="PWG61807.1"/>
    </source>
</evidence>
<comment type="caution">
    <text evidence="6">The sequence shown here is derived from an EMBL/GenBank/DDBJ whole genome shotgun (WGS) entry which is preliminary data.</text>
</comment>
<evidence type="ECO:0000313" key="7">
    <source>
        <dbReference type="Proteomes" id="UP000245474"/>
    </source>
</evidence>
<gene>
    <name evidence="6" type="ORF">DEM34_14450</name>
</gene>
<protein>
    <submittedName>
        <fullName evidence="6">LysR family transcriptional regulator</fullName>
    </submittedName>
</protein>
<evidence type="ECO:0000259" key="5">
    <source>
        <dbReference type="PROSITE" id="PS50931"/>
    </source>
</evidence>
<evidence type="ECO:0000256" key="4">
    <source>
        <dbReference type="ARBA" id="ARBA00023163"/>
    </source>
</evidence>
<organism evidence="6 7">
    <name type="scientific">Sediminicurvatus halobius</name>
    <dbReference type="NCBI Taxonomy" id="2182432"/>
    <lineage>
        <taxon>Bacteria</taxon>
        <taxon>Pseudomonadati</taxon>
        <taxon>Pseudomonadota</taxon>
        <taxon>Gammaproteobacteria</taxon>
        <taxon>Chromatiales</taxon>
        <taxon>Ectothiorhodospiraceae</taxon>
        <taxon>Sediminicurvatus</taxon>
    </lineage>
</organism>
<dbReference type="FunFam" id="1.10.10.10:FF:000038">
    <property type="entry name" value="Glycine cleavage system transcriptional activator"/>
    <property type="match status" value="1"/>
</dbReference>
<dbReference type="Pfam" id="PF00126">
    <property type="entry name" value="HTH_1"/>
    <property type="match status" value="1"/>
</dbReference>
<evidence type="ECO:0000256" key="1">
    <source>
        <dbReference type="ARBA" id="ARBA00009437"/>
    </source>
</evidence>
<accession>A0A2U2MYC7</accession>
<dbReference type="PANTHER" id="PTHR30537:SF26">
    <property type="entry name" value="GLYCINE CLEAVAGE SYSTEM TRANSCRIPTIONAL ACTIVATOR"/>
    <property type="match status" value="1"/>
</dbReference>
<comment type="similarity">
    <text evidence="1">Belongs to the LysR transcriptional regulatory family.</text>
</comment>
<dbReference type="EMBL" id="QFFI01000026">
    <property type="protein sequence ID" value="PWG61807.1"/>
    <property type="molecule type" value="Genomic_DNA"/>
</dbReference>
<dbReference type="SUPFAM" id="SSF46785">
    <property type="entry name" value="Winged helix' DNA-binding domain"/>
    <property type="match status" value="1"/>
</dbReference>
<reference evidence="6 7" key="1">
    <citation type="submission" date="2018-05" db="EMBL/GenBank/DDBJ databases">
        <title>Spiribacter halobius sp. nov., a moderately halophilic bacterium isolated from marine solar saltern.</title>
        <authorList>
            <person name="Zheng W.-S."/>
            <person name="Lu D.-C."/>
            <person name="Du Z.-J."/>
        </authorList>
    </citation>
    <scope>NUCLEOTIDE SEQUENCE [LARGE SCALE GENOMIC DNA]</scope>
    <source>
        <strain evidence="6 7">E85</strain>
    </source>
</reference>
<dbReference type="InterPro" id="IPR058163">
    <property type="entry name" value="LysR-type_TF_proteobact-type"/>
</dbReference>
<dbReference type="PRINTS" id="PR00039">
    <property type="entry name" value="HTHLYSR"/>
</dbReference>
<dbReference type="GO" id="GO:0043565">
    <property type="term" value="F:sequence-specific DNA binding"/>
    <property type="evidence" value="ECO:0007669"/>
    <property type="project" value="TreeGrafter"/>
</dbReference>
<dbReference type="Gene3D" id="3.40.190.10">
    <property type="entry name" value="Periplasmic binding protein-like II"/>
    <property type="match status" value="2"/>
</dbReference>
<name>A0A2U2MYC7_9GAMM</name>